<dbReference type="PROSITE" id="PS50011">
    <property type="entry name" value="PROTEIN_KINASE_DOM"/>
    <property type="match status" value="1"/>
</dbReference>
<accession>A0A3N6R7I8</accession>
<keyword evidence="1" id="KW-0808">Transferase</keyword>
<feature type="domain" description="Protein kinase" evidence="6">
    <location>
        <begin position="1"/>
        <end position="159"/>
    </location>
</feature>
<dbReference type="Gene3D" id="1.10.510.10">
    <property type="entry name" value="Transferase(Phosphotransferase) domain 1"/>
    <property type="match status" value="1"/>
</dbReference>
<dbReference type="GO" id="GO:0004674">
    <property type="term" value="F:protein serine/threonine kinase activity"/>
    <property type="evidence" value="ECO:0007669"/>
    <property type="project" value="UniProtKB-KW"/>
</dbReference>
<name>A0A3N6R7I8_9CYAN</name>
<comment type="caution">
    <text evidence="7">The sequence shown here is derived from an EMBL/GenBank/DDBJ whole genome shotgun (WGS) entry which is preliminary data.</text>
</comment>
<dbReference type="GO" id="GO:0005524">
    <property type="term" value="F:ATP binding"/>
    <property type="evidence" value="ECO:0007669"/>
    <property type="project" value="UniProtKB-KW"/>
</dbReference>
<dbReference type="InterPro" id="IPR011009">
    <property type="entry name" value="Kinase-like_dom_sf"/>
</dbReference>
<evidence type="ECO:0000259" key="6">
    <source>
        <dbReference type="PROSITE" id="PS50011"/>
    </source>
</evidence>
<keyword evidence="7" id="KW-0723">Serine/threonine-protein kinase</keyword>
<keyword evidence="2" id="KW-0547">Nucleotide-binding</keyword>
<dbReference type="PROSITE" id="PS00108">
    <property type="entry name" value="PROTEIN_KINASE_ST"/>
    <property type="match status" value="1"/>
</dbReference>
<dbReference type="SMART" id="SM00028">
    <property type="entry name" value="TPR"/>
    <property type="match status" value="3"/>
</dbReference>
<dbReference type="Proteomes" id="UP000269154">
    <property type="component" value="Unassembled WGS sequence"/>
</dbReference>
<dbReference type="SUPFAM" id="SSF48452">
    <property type="entry name" value="TPR-like"/>
    <property type="match status" value="1"/>
</dbReference>
<evidence type="ECO:0000313" key="7">
    <source>
        <dbReference type="EMBL" id="RQH28052.1"/>
    </source>
</evidence>
<dbReference type="OrthoDB" id="581647at2"/>
<dbReference type="InterPro" id="IPR000719">
    <property type="entry name" value="Prot_kinase_dom"/>
</dbReference>
<keyword evidence="3 7" id="KW-0418">Kinase</keyword>
<sequence length="310" mass="34894">ENIVKKYFIQIAEALQLVHANNFLHRDIKPDNIIINFLDKAILIDFGSAREFLAGFTHKMTSMLTPGYAPIEQYTNFGKPNPSADLYAVCASIYHALTGKVPVTSSARLSSETLIYPRQIEPSIRPQTEQIILKGMKMNIEERFQSAEELINALKGKFISQQLSQARQILKQGNLTEAVTTYQQCLLKEPDNGIAAVELAMLLVYIDDRQAIFAANQAIKINPNDGRGYGVLGLISCRQENWVQALQQLKKAVNLSPEESWIQANYAWSLAKLSRWKEALIVCDRSLKIDSNSAFALGLKSWILANQKHW</sequence>
<evidence type="ECO:0000256" key="5">
    <source>
        <dbReference type="PROSITE-ProRule" id="PRU00339"/>
    </source>
</evidence>
<keyword evidence="8" id="KW-1185">Reference proteome</keyword>
<organism evidence="7 8">
    <name type="scientific">Okeania hirsuta</name>
    <dbReference type="NCBI Taxonomy" id="1458930"/>
    <lineage>
        <taxon>Bacteria</taxon>
        <taxon>Bacillati</taxon>
        <taxon>Cyanobacteriota</taxon>
        <taxon>Cyanophyceae</taxon>
        <taxon>Oscillatoriophycideae</taxon>
        <taxon>Oscillatoriales</taxon>
        <taxon>Microcoleaceae</taxon>
        <taxon>Okeania</taxon>
    </lineage>
</organism>
<evidence type="ECO:0000256" key="2">
    <source>
        <dbReference type="ARBA" id="ARBA00022741"/>
    </source>
</evidence>
<evidence type="ECO:0000256" key="1">
    <source>
        <dbReference type="ARBA" id="ARBA00022679"/>
    </source>
</evidence>
<dbReference type="AlphaFoldDB" id="A0A3N6R7I8"/>
<dbReference type="PANTHER" id="PTHR43289:SF34">
    <property type="entry name" value="SERINE_THREONINE-PROTEIN KINASE YBDM-RELATED"/>
    <property type="match status" value="1"/>
</dbReference>
<dbReference type="SMART" id="SM00220">
    <property type="entry name" value="S_TKc"/>
    <property type="match status" value="1"/>
</dbReference>
<dbReference type="RefSeq" id="WP_153183508.1">
    <property type="nucleotide sequence ID" value="NZ_CAWOLW010000137.1"/>
</dbReference>
<reference evidence="7 8" key="1">
    <citation type="journal article" date="2018" name="ACS Chem. Biol.">
        <title>Ketoreductase domain dysfunction expands chemodiversity: malyngamide biosynthesis in the cyanobacterium Okeania hirsuta.</title>
        <authorList>
            <person name="Moss N.A."/>
            <person name="Leao T."/>
            <person name="Rankin M."/>
            <person name="McCullough T.M."/>
            <person name="Qu P."/>
            <person name="Korobeynikov A."/>
            <person name="Smith J.L."/>
            <person name="Gerwick L."/>
            <person name="Gerwick W.H."/>
        </authorList>
    </citation>
    <scope>NUCLEOTIDE SEQUENCE [LARGE SCALE GENOMIC DNA]</scope>
    <source>
        <strain evidence="7 8">PAB10Feb10-1</strain>
    </source>
</reference>
<protein>
    <submittedName>
        <fullName evidence="7">Serine/threonine protein kinase</fullName>
    </submittedName>
</protein>
<dbReference type="SUPFAM" id="SSF56112">
    <property type="entry name" value="Protein kinase-like (PK-like)"/>
    <property type="match status" value="1"/>
</dbReference>
<feature type="repeat" description="TPR" evidence="5">
    <location>
        <begin position="226"/>
        <end position="259"/>
    </location>
</feature>
<proteinExistence type="predicted"/>
<evidence type="ECO:0000256" key="4">
    <source>
        <dbReference type="ARBA" id="ARBA00022840"/>
    </source>
</evidence>
<dbReference type="InterPro" id="IPR019734">
    <property type="entry name" value="TPR_rpt"/>
</dbReference>
<dbReference type="InterPro" id="IPR008271">
    <property type="entry name" value="Ser/Thr_kinase_AS"/>
</dbReference>
<dbReference type="InterPro" id="IPR011990">
    <property type="entry name" value="TPR-like_helical_dom_sf"/>
</dbReference>
<keyword evidence="4" id="KW-0067">ATP-binding</keyword>
<dbReference type="Pfam" id="PF00069">
    <property type="entry name" value="Pkinase"/>
    <property type="match status" value="1"/>
</dbReference>
<dbReference type="PANTHER" id="PTHR43289">
    <property type="entry name" value="MITOGEN-ACTIVATED PROTEIN KINASE KINASE KINASE 20-RELATED"/>
    <property type="match status" value="1"/>
</dbReference>
<evidence type="ECO:0000256" key="3">
    <source>
        <dbReference type="ARBA" id="ARBA00022777"/>
    </source>
</evidence>
<keyword evidence="5" id="KW-0802">TPR repeat</keyword>
<dbReference type="EMBL" id="RCBY01000221">
    <property type="protein sequence ID" value="RQH28052.1"/>
    <property type="molecule type" value="Genomic_DNA"/>
</dbReference>
<evidence type="ECO:0000313" key="8">
    <source>
        <dbReference type="Proteomes" id="UP000269154"/>
    </source>
</evidence>
<dbReference type="Gene3D" id="1.25.40.10">
    <property type="entry name" value="Tetratricopeptide repeat domain"/>
    <property type="match status" value="1"/>
</dbReference>
<dbReference type="PROSITE" id="PS50005">
    <property type="entry name" value="TPR"/>
    <property type="match status" value="1"/>
</dbReference>
<feature type="non-terminal residue" evidence="7">
    <location>
        <position position="1"/>
    </location>
</feature>
<gene>
    <name evidence="7" type="ORF">D5R40_26115</name>
</gene>